<evidence type="ECO:0000313" key="10">
    <source>
        <dbReference type="Proteomes" id="UP001595665"/>
    </source>
</evidence>
<comment type="subcellular location">
    <subcellularLocation>
        <location evidence="1">Cell outer membrane</location>
        <topology evidence="1">Lipid-anchor</topology>
    </subcellularLocation>
</comment>
<feature type="compositionally biased region" description="Polar residues" evidence="7">
    <location>
        <begin position="69"/>
        <end position="81"/>
    </location>
</feature>
<keyword evidence="5" id="KW-0998">Cell outer membrane</keyword>
<name>A0ABV7PN44_9BURK</name>
<evidence type="ECO:0000256" key="6">
    <source>
        <dbReference type="ARBA" id="ARBA00023288"/>
    </source>
</evidence>
<dbReference type="InterPro" id="IPR032831">
    <property type="entry name" value="LptM_cons"/>
</dbReference>
<evidence type="ECO:0000256" key="5">
    <source>
        <dbReference type="ARBA" id="ARBA00023237"/>
    </source>
</evidence>
<feature type="chain" id="PRO_5045061924" evidence="8">
    <location>
        <begin position="21"/>
        <end position="81"/>
    </location>
</feature>
<evidence type="ECO:0000256" key="1">
    <source>
        <dbReference type="ARBA" id="ARBA00004459"/>
    </source>
</evidence>
<feature type="signal peptide" evidence="8">
    <location>
        <begin position="1"/>
        <end position="20"/>
    </location>
</feature>
<keyword evidence="10" id="KW-1185">Reference proteome</keyword>
<organism evidence="9 10">
    <name type="scientific">Massilia haematophila</name>
    <dbReference type="NCBI Taxonomy" id="457923"/>
    <lineage>
        <taxon>Bacteria</taxon>
        <taxon>Pseudomonadati</taxon>
        <taxon>Pseudomonadota</taxon>
        <taxon>Betaproteobacteria</taxon>
        <taxon>Burkholderiales</taxon>
        <taxon>Oxalobacteraceae</taxon>
        <taxon>Telluria group</taxon>
        <taxon>Massilia</taxon>
    </lineage>
</organism>
<keyword evidence="2 8" id="KW-0732">Signal</keyword>
<sequence length="81" mass="8057">MKSPIALLPAAAFVTLAASALSGCGQTGPLYMPTPPAKPANATLSSTPAMSTPAAMPDKQAQARPAPATKQQEQSSPAPAQ</sequence>
<evidence type="ECO:0000256" key="3">
    <source>
        <dbReference type="ARBA" id="ARBA00023136"/>
    </source>
</evidence>
<gene>
    <name evidence="9" type="ORF">ACFOPH_20835</name>
</gene>
<protein>
    <submittedName>
        <fullName evidence="9">Lipoprotein</fullName>
    </submittedName>
</protein>
<dbReference type="EMBL" id="JBHRVV010000001">
    <property type="protein sequence ID" value="MFC3460673.1"/>
    <property type="molecule type" value="Genomic_DNA"/>
</dbReference>
<evidence type="ECO:0000256" key="2">
    <source>
        <dbReference type="ARBA" id="ARBA00022729"/>
    </source>
</evidence>
<reference evidence="10" key="1">
    <citation type="journal article" date="2019" name="Int. J. Syst. Evol. Microbiol.">
        <title>The Global Catalogue of Microorganisms (GCM) 10K type strain sequencing project: providing services to taxonomists for standard genome sequencing and annotation.</title>
        <authorList>
            <consortium name="The Broad Institute Genomics Platform"/>
            <consortium name="The Broad Institute Genome Sequencing Center for Infectious Disease"/>
            <person name="Wu L."/>
            <person name="Ma J."/>
        </authorList>
    </citation>
    <scope>NUCLEOTIDE SEQUENCE [LARGE SCALE GENOMIC DNA]</scope>
    <source>
        <strain evidence="10">CCM 7480</strain>
    </source>
</reference>
<dbReference type="NCBIfam" id="NF047847">
    <property type="entry name" value="SS_mature_LptM"/>
    <property type="match status" value="1"/>
</dbReference>
<accession>A0ABV7PN44</accession>
<evidence type="ECO:0000313" key="9">
    <source>
        <dbReference type="EMBL" id="MFC3460673.1"/>
    </source>
</evidence>
<comment type="caution">
    <text evidence="9">The sequence shown here is derived from an EMBL/GenBank/DDBJ whole genome shotgun (WGS) entry which is preliminary data.</text>
</comment>
<evidence type="ECO:0000256" key="4">
    <source>
        <dbReference type="ARBA" id="ARBA00023139"/>
    </source>
</evidence>
<evidence type="ECO:0000256" key="7">
    <source>
        <dbReference type="SAM" id="MobiDB-lite"/>
    </source>
</evidence>
<dbReference type="Proteomes" id="UP001595665">
    <property type="component" value="Unassembled WGS sequence"/>
</dbReference>
<feature type="region of interest" description="Disordered" evidence="7">
    <location>
        <begin position="24"/>
        <end position="81"/>
    </location>
</feature>
<keyword evidence="6 9" id="KW-0449">Lipoprotein</keyword>
<keyword evidence="4" id="KW-0564">Palmitate</keyword>
<keyword evidence="3" id="KW-0472">Membrane</keyword>
<dbReference type="PROSITE" id="PS51257">
    <property type="entry name" value="PROKAR_LIPOPROTEIN"/>
    <property type="match status" value="1"/>
</dbReference>
<dbReference type="RefSeq" id="WP_379737126.1">
    <property type="nucleotide sequence ID" value="NZ_JBHRVV010000001.1"/>
</dbReference>
<evidence type="ECO:0000256" key="8">
    <source>
        <dbReference type="SAM" id="SignalP"/>
    </source>
</evidence>
<dbReference type="Pfam" id="PF13627">
    <property type="entry name" value="LptM_cons"/>
    <property type="match status" value="1"/>
</dbReference>
<proteinExistence type="predicted"/>